<dbReference type="GO" id="GO:0008782">
    <property type="term" value="F:adenosylhomocysteine nucleosidase activity"/>
    <property type="evidence" value="ECO:0007669"/>
    <property type="project" value="TreeGrafter"/>
</dbReference>
<dbReference type="RefSeq" id="WP_115502430.1">
    <property type="nucleotide sequence ID" value="NZ_CABMMK010000003.1"/>
</dbReference>
<evidence type="ECO:0000313" key="4">
    <source>
        <dbReference type="EMBL" id="RYT82623.1"/>
    </source>
</evidence>
<proteinExistence type="predicted"/>
<organism evidence="3 6">
    <name type="scientific">Bacteroides intestinalis</name>
    <dbReference type="NCBI Taxonomy" id="329854"/>
    <lineage>
        <taxon>Bacteria</taxon>
        <taxon>Pseudomonadati</taxon>
        <taxon>Bacteroidota</taxon>
        <taxon>Bacteroidia</taxon>
        <taxon>Bacteroidales</taxon>
        <taxon>Bacteroidaceae</taxon>
        <taxon>Bacteroides</taxon>
    </lineage>
</organism>
<dbReference type="InterPro" id="IPR035994">
    <property type="entry name" value="Nucleoside_phosphorylase_sf"/>
</dbReference>
<reference evidence="4 7" key="2">
    <citation type="journal article" date="2019" name="Science, e1252229">
        <title>Invertible promoters mediate bacterial phase variation, antibiotic resistance, and host adaptation in the gut.</title>
        <authorList>
            <person name="Jiang X."/>
            <person name="Hall A.B."/>
            <person name="Arthur T.D."/>
            <person name="Plichta D.R."/>
            <person name="Covington C.T."/>
            <person name="Poyet M."/>
            <person name="Crothers J."/>
            <person name="Moses P.L."/>
            <person name="Tolonen A.C."/>
            <person name="Vlamakis H."/>
            <person name="Alm E.J."/>
            <person name="Xavier R.J."/>
        </authorList>
    </citation>
    <scope>NUCLEOTIDE SEQUENCE [LARGE SCALE GENOMIC DNA]</scope>
    <source>
        <strain evidence="4">Bf_0095</strain>
        <strain evidence="7">bf_0095</strain>
    </source>
</reference>
<evidence type="ECO:0000313" key="3">
    <source>
        <dbReference type="EMBL" id="RHL86144.1"/>
    </source>
</evidence>
<evidence type="ECO:0000313" key="5">
    <source>
        <dbReference type="Proteomes" id="UP000284772"/>
    </source>
</evidence>
<dbReference type="GO" id="GO:0009116">
    <property type="term" value="P:nucleoside metabolic process"/>
    <property type="evidence" value="ECO:0007669"/>
    <property type="project" value="InterPro"/>
</dbReference>
<dbReference type="InterPro" id="IPR000845">
    <property type="entry name" value="Nucleoside_phosphorylase_d"/>
</dbReference>
<comment type="caution">
    <text evidence="3">The sequence shown here is derived from an EMBL/GenBank/DDBJ whole genome shotgun (WGS) entry which is preliminary data.</text>
</comment>
<dbReference type="OrthoDB" id="997641at2"/>
<dbReference type="EMBL" id="QRPE01000041">
    <property type="protein sequence ID" value="RHL86144.1"/>
    <property type="molecule type" value="Genomic_DNA"/>
</dbReference>
<dbReference type="GO" id="GO:0019284">
    <property type="term" value="P:L-methionine salvage from S-adenosylmethionine"/>
    <property type="evidence" value="ECO:0007669"/>
    <property type="project" value="TreeGrafter"/>
</dbReference>
<keyword evidence="7" id="KW-1185">Reference proteome</keyword>
<dbReference type="Proteomes" id="UP000291191">
    <property type="component" value="Unassembled WGS sequence"/>
</dbReference>
<dbReference type="GO" id="GO:0008930">
    <property type="term" value="F:methylthioadenosine nucleosidase activity"/>
    <property type="evidence" value="ECO:0007669"/>
    <property type="project" value="TreeGrafter"/>
</dbReference>
<gene>
    <name evidence="2" type="ORF">DWX27_04145</name>
    <name evidence="3" type="ORF">DWZ95_22220</name>
    <name evidence="4" type="ORF">EAJ06_03205</name>
</gene>
<feature type="domain" description="Nucleoside phosphorylase" evidence="1">
    <location>
        <begin position="18"/>
        <end position="176"/>
    </location>
</feature>
<dbReference type="GO" id="GO:0005829">
    <property type="term" value="C:cytosol"/>
    <property type="evidence" value="ECO:0007669"/>
    <property type="project" value="TreeGrafter"/>
</dbReference>
<dbReference type="Proteomes" id="UP000284772">
    <property type="component" value="Unassembled WGS sequence"/>
</dbReference>
<evidence type="ECO:0000313" key="6">
    <source>
        <dbReference type="Proteomes" id="UP000285013"/>
    </source>
</evidence>
<dbReference type="Proteomes" id="UP000285013">
    <property type="component" value="Unassembled WGS sequence"/>
</dbReference>
<dbReference type="AlphaFoldDB" id="A0A415MVW2"/>
<sequence length="194" mass="21337">MKILVTYAVQGEFTELKFPGLIGEEEVHIGYIRTGVGKVKSAYYVSEVLNQAKPDLVINVGTAGSIDCQVGDILVCRHFIDRDMQKLADMGLEYEIDSSTLLAEKGYCMHWAGEGICNTGDTFLTELSDVKGDVVDMEAFAQAFVCRAKNVPFIAVKYVTDIIGQNSVKHWEDKLADARKGLGEFFEQIGGAVK</sequence>
<reference evidence="5 6" key="1">
    <citation type="submission" date="2018-08" db="EMBL/GenBank/DDBJ databases">
        <title>A genome reference for cultivated species of the human gut microbiota.</title>
        <authorList>
            <person name="Zou Y."/>
            <person name="Xue W."/>
            <person name="Luo G."/>
        </authorList>
    </citation>
    <scope>NUCLEOTIDE SEQUENCE [LARGE SCALE GENOMIC DNA]</scope>
    <source>
        <strain evidence="2 5">AF19-10AC</strain>
        <strain evidence="3 6">AF36-16BH</strain>
    </source>
</reference>
<dbReference type="EMBL" id="RCXO01000002">
    <property type="protein sequence ID" value="RYT82623.1"/>
    <property type="molecule type" value="Genomic_DNA"/>
</dbReference>
<dbReference type="PANTHER" id="PTHR46832">
    <property type="entry name" value="5'-METHYLTHIOADENOSINE/S-ADENOSYLHOMOCYSTEINE NUCLEOSIDASE"/>
    <property type="match status" value="1"/>
</dbReference>
<evidence type="ECO:0000259" key="1">
    <source>
        <dbReference type="Pfam" id="PF01048"/>
    </source>
</evidence>
<dbReference type="Pfam" id="PF01048">
    <property type="entry name" value="PNP_UDP_1"/>
    <property type="match status" value="1"/>
</dbReference>
<protein>
    <submittedName>
        <fullName evidence="3">Nucleosidase</fullName>
    </submittedName>
</protein>
<dbReference type="PANTHER" id="PTHR46832:SF1">
    <property type="entry name" value="5'-METHYLTHIOADENOSINE_S-ADENOSYLHOMOCYSTEINE NUCLEOSIDASE"/>
    <property type="match status" value="1"/>
</dbReference>
<evidence type="ECO:0000313" key="2">
    <source>
        <dbReference type="EMBL" id="RGT57356.1"/>
    </source>
</evidence>
<dbReference type="EMBL" id="QRWT01000002">
    <property type="protein sequence ID" value="RGT57356.1"/>
    <property type="molecule type" value="Genomic_DNA"/>
</dbReference>
<dbReference type="SUPFAM" id="SSF53167">
    <property type="entry name" value="Purine and uridine phosphorylases"/>
    <property type="match status" value="1"/>
</dbReference>
<evidence type="ECO:0000313" key="7">
    <source>
        <dbReference type="Proteomes" id="UP000291191"/>
    </source>
</evidence>
<accession>A0A415MVW2</accession>
<name>A0A415MVW2_9BACE</name>
<dbReference type="Gene3D" id="3.40.50.1580">
    <property type="entry name" value="Nucleoside phosphorylase domain"/>
    <property type="match status" value="1"/>
</dbReference>